<dbReference type="OrthoDB" id="5955754at2759"/>
<dbReference type="EMBL" id="JWZT01004591">
    <property type="protein sequence ID" value="KII63814.1"/>
    <property type="molecule type" value="Genomic_DNA"/>
</dbReference>
<evidence type="ECO:0000256" key="4">
    <source>
        <dbReference type="ARBA" id="ARBA00023180"/>
    </source>
</evidence>
<dbReference type="GO" id="GO:0033627">
    <property type="term" value="P:cell adhesion mediated by integrin"/>
    <property type="evidence" value="ECO:0007669"/>
    <property type="project" value="TreeGrafter"/>
</dbReference>
<dbReference type="InterPro" id="IPR015812">
    <property type="entry name" value="Integrin_bsu"/>
</dbReference>
<evidence type="ECO:0000256" key="2">
    <source>
        <dbReference type="ARBA" id="ARBA00022737"/>
    </source>
</evidence>
<keyword evidence="5" id="KW-1133">Transmembrane helix</keyword>
<keyword evidence="4" id="KW-0325">Glycoprotein</keyword>
<keyword evidence="1" id="KW-0732">Signal</keyword>
<dbReference type="AlphaFoldDB" id="A0A0C2MHK1"/>
<evidence type="ECO:0000256" key="5">
    <source>
        <dbReference type="SAM" id="Phobius"/>
    </source>
</evidence>
<proteinExistence type="predicted"/>
<sequence>MASVFVENRFYGRGCTCTDLICPFTKKGQCTCECGKCKCNTGFKGIDCTEMKCDNPIKRNKCKQSVGSPTCSNKGKCHCGRCSCPHQFKGTFCEMKTVWVRCSEVNKCMMNVFDTKKTSACTIPIIMVKTLYDSPCELLLIQAYFIHTCQMIHHNCVRSFMIHINQQGTGIYRISLKIMEQQNDCAQDSNQTFKKRLIKFCVVTSAFAIVFYSITITCHYYYIKWRNKRDMKNRMLLQWIIKNRGQYEEPLQPVVENPNND</sequence>
<dbReference type="PROSITE" id="PS00243">
    <property type="entry name" value="I_EGF_1"/>
    <property type="match status" value="1"/>
</dbReference>
<evidence type="ECO:0000313" key="6">
    <source>
        <dbReference type="EMBL" id="KII63814.1"/>
    </source>
</evidence>
<organism evidence="6 7">
    <name type="scientific">Thelohanellus kitauei</name>
    <name type="common">Myxosporean</name>
    <dbReference type="NCBI Taxonomy" id="669202"/>
    <lineage>
        <taxon>Eukaryota</taxon>
        <taxon>Metazoa</taxon>
        <taxon>Cnidaria</taxon>
        <taxon>Myxozoa</taxon>
        <taxon>Myxosporea</taxon>
        <taxon>Bivalvulida</taxon>
        <taxon>Platysporina</taxon>
        <taxon>Myxobolidae</taxon>
        <taxon>Thelohanellus</taxon>
    </lineage>
</organism>
<keyword evidence="6" id="KW-0401">Integrin</keyword>
<evidence type="ECO:0000256" key="3">
    <source>
        <dbReference type="ARBA" id="ARBA00023157"/>
    </source>
</evidence>
<dbReference type="Gene3D" id="2.10.25.10">
    <property type="entry name" value="Laminin"/>
    <property type="match status" value="1"/>
</dbReference>
<comment type="caution">
    <text evidence="6">The sequence shown here is derived from an EMBL/GenBank/DDBJ whole genome shotgun (WGS) entry which is preliminary data.</text>
</comment>
<keyword evidence="2" id="KW-0677">Repeat</keyword>
<dbReference type="GO" id="GO:0007160">
    <property type="term" value="P:cell-matrix adhesion"/>
    <property type="evidence" value="ECO:0007669"/>
    <property type="project" value="TreeGrafter"/>
</dbReference>
<dbReference type="GO" id="GO:0008305">
    <property type="term" value="C:integrin complex"/>
    <property type="evidence" value="ECO:0007669"/>
    <property type="project" value="TreeGrafter"/>
</dbReference>
<protein>
    <submittedName>
        <fullName evidence="6">Integrin beta-7</fullName>
    </submittedName>
</protein>
<evidence type="ECO:0000256" key="1">
    <source>
        <dbReference type="ARBA" id="ARBA00022729"/>
    </source>
</evidence>
<dbReference type="GO" id="GO:0016477">
    <property type="term" value="P:cell migration"/>
    <property type="evidence" value="ECO:0007669"/>
    <property type="project" value="TreeGrafter"/>
</dbReference>
<feature type="transmembrane region" description="Helical" evidence="5">
    <location>
        <begin position="197"/>
        <end position="222"/>
    </location>
</feature>
<dbReference type="GO" id="GO:0005178">
    <property type="term" value="F:integrin binding"/>
    <property type="evidence" value="ECO:0007669"/>
    <property type="project" value="TreeGrafter"/>
</dbReference>
<dbReference type="Proteomes" id="UP000031668">
    <property type="component" value="Unassembled WGS sequence"/>
</dbReference>
<dbReference type="GO" id="GO:0005925">
    <property type="term" value="C:focal adhesion"/>
    <property type="evidence" value="ECO:0007669"/>
    <property type="project" value="TreeGrafter"/>
</dbReference>
<gene>
    <name evidence="6" type="ORF">RF11_15049</name>
</gene>
<evidence type="ECO:0000313" key="7">
    <source>
        <dbReference type="Proteomes" id="UP000031668"/>
    </source>
</evidence>
<dbReference type="InterPro" id="IPR057243">
    <property type="entry name" value="Integrin_I-EGF_CS"/>
</dbReference>
<dbReference type="PANTHER" id="PTHR10082">
    <property type="entry name" value="INTEGRIN BETA SUBUNIT"/>
    <property type="match status" value="1"/>
</dbReference>
<accession>A0A0C2MHK1</accession>
<reference evidence="6 7" key="1">
    <citation type="journal article" date="2014" name="Genome Biol. Evol.">
        <title>The genome of the myxosporean Thelohanellus kitauei shows adaptations to nutrient acquisition within its fish host.</title>
        <authorList>
            <person name="Yang Y."/>
            <person name="Xiong J."/>
            <person name="Zhou Z."/>
            <person name="Huo F."/>
            <person name="Miao W."/>
            <person name="Ran C."/>
            <person name="Liu Y."/>
            <person name="Zhang J."/>
            <person name="Feng J."/>
            <person name="Wang M."/>
            <person name="Wang M."/>
            <person name="Wang L."/>
            <person name="Yao B."/>
        </authorList>
    </citation>
    <scope>NUCLEOTIDE SEQUENCE [LARGE SCALE GENOMIC DNA]</scope>
    <source>
        <strain evidence="6">Wuqing</strain>
    </source>
</reference>
<dbReference type="PANTHER" id="PTHR10082:SF60">
    <property type="entry name" value="INTEGRIN BETA-PS"/>
    <property type="match status" value="1"/>
</dbReference>
<dbReference type="GO" id="GO:0009986">
    <property type="term" value="C:cell surface"/>
    <property type="evidence" value="ECO:0007669"/>
    <property type="project" value="TreeGrafter"/>
</dbReference>
<keyword evidence="5" id="KW-0812">Transmembrane</keyword>
<keyword evidence="3" id="KW-1015">Disulfide bond</keyword>
<dbReference type="GO" id="GO:0098609">
    <property type="term" value="P:cell-cell adhesion"/>
    <property type="evidence" value="ECO:0007669"/>
    <property type="project" value="TreeGrafter"/>
</dbReference>
<keyword evidence="5" id="KW-0472">Membrane</keyword>
<keyword evidence="7" id="KW-1185">Reference proteome</keyword>
<name>A0A0C2MHK1_THEKT</name>
<dbReference type="GO" id="GO:0007229">
    <property type="term" value="P:integrin-mediated signaling pathway"/>
    <property type="evidence" value="ECO:0007669"/>
    <property type="project" value="UniProtKB-KW"/>
</dbReference>